<feature type="domain" description="DUF7779" evidence="1">
    <location>
        <begin position="256"/>
        <end position="362"/>
    </location>
</feature>
<dbReference type="InterPro" id="IPR027417">
    <property type="entry name" value="P-loop_NTPase"/>
</dbReference>
<comment type="caution">
    <text evidence="2">The sequence shown here is derived from an EMBL/GenBank/DDBJ whole genome shotgun (WGS) entry which is preliminary data.</text>
</comment>
<sequence>MHTLITPLTVIQMPRKVNSCPAPSRIFHGRGDILVKMHTYFTQTLNTQHLYVLHGLGGAGKTQIALSFIRDSSLFTDTFFLDASMVETINKGFKDIAVLRNVGKSSNDALTWLVSRREGWLLFFDNADDPNPNLNKFLPKCGHGNIIITSRNPELRIYGSNSQVSDMEENEAVTLLLKSAAQEVSPMNEKLAAEIVKALSYLPLAIVQAGAFIAKSGSLNNYLALYSKNHNRLLKERPAQTHDDYAWTVYTTWQISFDRLSSRSAQFLQLCSFLHRGGISEDLFSRAASYDFPPFGPLKEELQQPLNFLAQFLVSDGEWDTFAFMDVTNEIKSYSLMDLDPERNVFSIHPLVHSWCRTTLSDLQSSYYDVYSIVGMSVEPIPVADRQLACLKLLPHAESSKQTLQHTNTRTSLCCSLSVTRHQ</sequence>
<keyword evidence="2" id="KW-0378">Hydrolase</keyword>
<reference evidence="2" key="1">
    <citation type="submission" date="2023-03" db="EMBL/GenBank/DDBJ databases">
        <title>Massive genome expansion in bonnet fungi (Mycena s.s.) driven by repeated elements and novel gene families across ecological guilds.</title>
        <authorList>
            <consortium name="Lawrence Berkeley National Laboratory"/>
            <person name="Harder C.B."/>
            <person name="Miyauchi S."/>
            <person name="Viragh M."/>
            <person name="Kuo A."/>
            <person name="Thoen E."/>
            <person name="Andreopoulos B."/>
            <person name="Lu D."/>
            <person name="Skrede I."/>
            <person name="Drula E."/>
            <person name="Henrissat B."/>
            <person name="Morin E."/>
            <person name="Kohler A."/>
            <person name="Barry K."/>
            <person name="LaButti K."/>
            <person name="Morin E."/>
            <person name="Salamov A."/>
            <person name="Lipzen A."/>
            <person name="Mereny Z."/>
            <person name="Hegedus B."/>
            <person name="Baldrian P."/>
            <person name="Stursova M."/>
            <person name="Weitz H."/>
            <person name="Taylor A."/>
            <person name="Grigoriev I.V."/>
            <person name="Nagy L.G."/>
            <person name="Martin F."/>
            <person name="Kauserud H."/>
        </authorList>
    </citation>
    <scope>NUCLEOTIDE SEQUENCE</scope>
    <source>
        <strain evidence="2">CBHHK182m</strain>
    </source>
</reference>
<dbReference type="AlphaFoldDB" id="A0AAD7MTB0"/>
<organism evidence="2 3">
    <name type="scientific">Mycena metata</name>
    <dbReference type="NCBI Taxonomy" id="1033252"/>
    <lineage>
        <taxon>Eukaryota</taxon>
        <taxon>Fungi</taxon>
        <taxon>Dikarya</taxon>
        <taxon>Basidiomycota</taxon>
        <taxon>Agaricomycotina</taxon>
        <taxon>Agaricomycetes</taxon>
        <taxon>Agaricomycetidae</taxon>
        <taxon>Agaricales</taxon>
        <taxon>Marasmiineae</taxon>
        <taxon>Mycenaceae</taxon>
        <taxon>Mycena</taxon>
    </lineage>
</organism>
<accession>A0AAD7MTB0</accession>
<dbReference type="Pfam" id="PF25000">
    <property type="entry name" value="DUF7779"/>
    <property type="match status" value="1"/>
</dbReference>
<evidence type="ECO:0000313" key="3">
    <source>
        <dbReference type="Proteomes" id="UP001215598"/>
    </source>
</evidence>
<name>A0AAD7MTB0_9AGAR</name>
<proteinExistence type="predicted"/>
<gene>
    <name evidence="2" type="ORF">B0H16DRAFT_1427351</name>
</gene>
<dbReference type="Proteomes" id="UP001215598">
    <property type="component" value="Unassembled WGS sequence"/>
</dbReference>
<evidence type="ECO:0000313" key="2">
    <source>
        <dbReference type="EMBL" id="KAJ7731784.1"/>
    </source>
</evidence>
<dbReference type="PANTHER" id="PTHR35205:SF1">
    <property type="entry name" value="ZU5 DOMAIN-CONTAINING PROTEIN"/>
    <property type="match status" value="1"/>
</dbReference>
<dbReference type="PANTHER" id="PTHR35205">
    <property type="entry name" value="NB-ARC AND TPR DOMAIN PROTEIN"/>
    <property type="match status" value="1"/>
</dbReference>
<dbReference type="SUPFAM" id="SSF52540">
    <property type="entry name" value="P-loop containing nucleoside triphosphate hydrolases"/>
    <property type="match status" value="1"/>
</dbReference>
<dbReference type="InterPro" id="IPR056681">
    <property type="entry name" value="DUF7779"/>
</dbReference>
<protein>
    <submittedName>
        <fullName evidence="2">P-loop containing nucleoside triphosphate hydrolase protein</fullName>
    </submittedName>
</protein>
<keyword evidence="3" id="KW-1185">Reference proteome</keyword>
<dbReference type="EMBL" id="JARKIB010000150">
    <property type="protein sequence ID" value="KAJ7731784.1"/>
    <property type="molecule type" value="Genomic_DNA"/>
</dbReference>
<evidence type="ECO:0000259" key="1">
    <source>
        <dbReference type="Pfam" id="PF25000"/>
    </source>
</evidence>
<dbReference type="Gene3D" id="3.40.50.300">
    <property type="entry name" value="P-loop containing nucleotide triphosphate hydrolases"/>
    <property type="match status" value="1"/>
</dbReference>
<dbReference type="GO" id="GO:0016787">
    <property type="term" value="F:hydrolase activity"/>
    <property type="evidence" value="ECO:0007669"/>
    <property type="project" value="UniProtKB-KW"/>
</dbReference>